<organism evidence="8 9">
    <name type="scientific">Psychroflexus maritimus</name>
    <dbReference type="NCBI Taxonomy" id="2714865"/>
    <lineage>
        <taxon>Bacteria</taxon>
        <taxon>Pseudomonadati</taxon>
        <taxon>Bacteroidota</taxon>
        <taxon>Flavobacteriia</taxon>
        <taxon>Flavobacteriales</taxon>
        <taxon>Flavobacteriaceae</taxon>
        <taxon>Psychroflexus</taxon>
    </lineage>
</organism>
<evidence type="ECO:0000256" key="6">
    <source>
        <dbReference type="RuleBase" id="RU003887"/>
    </source>
</evidence>
<evidence type="ECO:0000256" key="2">
    <source>
        <dbReference type="ARBA" id="ARBA00023235"/>
    </source>
</evidence>
<proteinExistence type="inferred from homology"/>
<dbReference type="Pfam" id="PF01479">
    <property type="entry name" value="S4"/>
    <property type="match status" value="1"/>
</dbReference>
<comment type="catalytic activity">
    <reaction evidence="4">
        <text>uridine(2604) in 23S rRNA = pseudouridine(2604) in 23S rRNA</text>
        <dbReference type="Rhea" id="RHEA:38875"/>
        <dbReference type="Rhea" id="RHEA-COMP:10093"/>
        <dbReference type="Rhea" id="RHEA-COMP:10094"/>
        <dbReference type="ChEBI" id="CHEBI:65314"/>
        <dbReference type="ChEBI" id="CHEBI:65315"/>
        <dbReference type="EC" id="5.4.99.21"/>
    </reaction>
</comment>
<dbReference type="Proteomes" id="UP000643701">
    <property type="component" value="Unassembled WGS sequence"/>
</dbReference>
<keyword evidence="5" id="KW-0694">RNA-binding</keyword>
<dbReference type="InterPro" id="IPR042092">
    <property type="entry name" value="PsdUridine_s_RsuA/RluB/E/F_cat"/>
</dbReference>
<evidence type="ECO:0000256" key="4">
    <source>
        <dbReference type="ARBA" id="ARBA00036535"/>
    </source>
</evidence>
<evidence type="ECO:0000256" key="5">
    <source>
        <dbReference type="PROSITE-ProRule" id="PRU00182"/>
    </source>
</evidence>
<dbReference type="InterPro" id="IPR006145">
    <property type="entry name" value="PsdUridine_synth_RsuA/RluA"/>
</dbReference>
<name>A0A967E3N2_9FLAO</name>
<protein>
    <recommendedName>
        <fullName evidence="6">Pseudouridine synthase</fullName>
        <ecNumber evidence="6">5.4.99.-</ecNumber>
    </recommendedName>
</protein>
<dbReference type="PANTHER" id="PTHR47683:SF2">
    <property type="entry name" value="RNA-BINDING S4 DOMAIN-CONTAINING PROTEIN"/>
    <property type="match status" value="1"/>
</dbReference>
<dbReference type="InterPro" id="IPR020103">
    <property type="entry name" value="PsdUridine_synth_cat_dom_sf"/>
</dbReference>
<comment type="catalytic activity">
    <reaction evidence="3">
        <text>uridine(35) in tRNA(Tyr) = pseudouridine(35) in tRNA(Tyr)</text>
        <dbReference type="Rhea" id="RHEA:60556"/>
        <dbReference type="Rhea" id="RHEA-COMP:15607"/>
        <dbReference type="Rhea" id="RHEA-COMP:15608"/>
        <dbReference type="ChEBI" id="CHEBI:65314"/>
        <dbReference type="ChEBI" id="CHEBI:65315"/>
    </reaction>
</comment>
<dbReference type="AlphaFoldDB" id="A0A967E3N2"/>
<gene>
    <name evidence="8" type="ORF">G7034_11505</name>
</gene>
<dbReference type="GO" id="GO:0000455">
    <property type="term" value="P:enzyme-directed rRNA pseudouridine synthesis"/>
    <property type="evidence" value="ECO:0007669"/>
    <property type="project" value="UniProtKB-ARBA"/>
</dbReference>
<dbReference type="PROSITE" id="PS50889">
    <property type="entry name" value="S4"/>
    <property type="match status" value="1"/>
</dbReference>
<reference evidence="8" key="1">
    <citation type="submission" date="2020-03" db="EMBL/GenBank/DDBJ databases">
        <title>Psychroflexus Maritimus sp. nov., isolate from marine sediment.</title>
        <authorList>
            <person name="Zhong Y.-L."/>
        </authorList>
    </citation>
    <scope>NUCLEOTIDE SEQUENCE</scope>
    <source>
        <strain evidence="8">C1</strain>
    </source>
</reference>
<dbReference type="Gene3D" id="3.10.290.10">
    <property type="entry name" value="RNA-binding S4 domain"/>
    <property type="match status" value="1"/>
</dbReference>
<keyword evidence="9" id="KW-1185">Reference proteome</keyword>
<accession>A0A967E3N2</accession>
<dbReference type="GO" id="GO:0003723">
    <property type="term" value="F:RNA binding"/>
    <property type="evidence" value="ECO:0007669"/>
    <property type="project" value="UniProtKB-KW"/>
</dbReference>
<dbReference type="EMBL" id="JAANAS010000116">
    <property type="protein sequence ID" value="NGZ90874.1"/>
    <property type="molecule type" value="Genomic_DNA"/>
</dbReference>
<evidence type="ECO:0000313" key="8">
    <source>
        <dbReference type="EMBL" id="NGZ90874.1"/>
    </source>
</evidence>
<dbReference type="PANTHER" id="PTHR47683">
    <property type="entry name" value="PSEUDOURIDINE SYNTHASE FAMILY PROTEIN-RELATED"/>
    <property type="match status" value="1"/>
</dbReference>
<dbReference type="NCBIfam" id="TIGR00093">
    <property type="entry name" value="pseudouridine synthase"/>
    <property type="match status" value="1"/>
</dbReference>
<evidence type="ECO:0000313" key="9">
    <source>
        <dbReference type="Proteomes" id="UP000643701"/>
    </source>
</evidence>
<dbReference type="InterPro" id="IPR036986">
    <property type="entry name" value="S4_RNA-bd_sf"/>
</dbReference>
<evidence type="ECO:0000259" key="7">
    <source>
        <dbReference type="SMART" id="SM00363"/>
    </source>
</evidence>
<comment type="similarity">
    <text evidence="1 6">Belongs to the pseudouridine synthase RsuA family.</text>
</comment>
<dbReference type="InterPro" id="IPR020094">
    <property type="entry name" value="TruA/RsuA/RluB/E/F_N"/>
</dbReference>
<dbReference type="RefSeq" id="WP_166401103.1">
    <property type="nucleotide sequence ID" value="NZ_JAANAS010000116.1"/>
</dbReference>
<keyword evidence="2 6" id="KW-0413">Isomerase</keyword>
<dbReference type="CDD" id="cd00165">
    <property type="entry name" value="S4"/>
    <property type="match status" value="1"/>
</dbReference>
<feature type="domain" description="RNA-binding S4" evidence="7">
    <location>
        <begin position="5"/>
        <end position="72"/>
    </location>
</feature>
<dbReference type="EC" id="5.4.99.-" evidence="6"/>
<dbReference type="GO" id="GO:0160138">
    <property type="term" value="F:23S rRNA pseudouridine(2604) synthase activity"/>
    <property type="evidence" value="ECO:0007669"/>
    <property type="project" value="UniProtKB-EC"/>
</dbReference>
<dbReference type="PROSITE" id="PS01149">
    <property type="entry name" value="PSI_RSU"/>
    <property type="match status" value="1"/>
</dbReference>
<dbReference type="Pfam" id="PF00849">
    <property type="entry name" value="PseudoU_synth_2"/>
    <property type="match status" value="1"/>
</dbReference>
<comment type="caution">
    <text evidence="8">The sequence shown here is derived from an EMBL/GenBank/DDBJ whole genome shotgun (WGS) entry which is preliminary data.</text>
</comment>
<dbReference type="InterPro" id="IPR050343">
    <property type="entry name" value="RsuA_PseudoU_synthase"/>
</dbReference>
<dbReference type="Gene3D" id="3.30.70.1560">
    <property type="entry name" value="Alpha-L RNA-binding motif"/>
    <property type="match status" value="1"/>
</dbReference>
<dbReference type="InterPro" id="IPR002942">
    <property type="entry name" value="S4_RNA-bd"/>
</dbReference>
<dbReference type="InterPro" id="IPR000748">
    <property type="entry name" value="PsdUridine_synth_RsuA/RluB/E/F"/>
</dbReference>
<dbReference type="SUPFAM" id="SSF55174">
    <property type="entry name" value="Alpha-L RNA-binding motif"/>
    <property type="match status" value="1"/>
</dbReference>
<dbReference type="SMART" id="SM00363">
    <property type="entry name" value="S4"/>
    <property type="match status" value="1"/>
</dbReference>
<sequence>MEKPVRINKYLSQIGFCSRRKADALLEEKRIKVNGKNPELGTKVLPSDSIEVDGQLIGEKDKENEFVYLLLNKPRGIVCTTDQKREKDNIIDFVNYHKRVFPVGRLDKMSEGLIMLTNDGEIVNKILRAKNKNEKEYLVQVNQPITSDFIERMKNGVPILGTITKKSKVDKISETEFKIVLTQGLNRQIRRMCEALGYQVRRLTRIRIMHLKLDFPQGTYREMSPEEVSFLKKELQEAEK</sequence>
<dbReference type="Gene3D" id="3.30.70.580">
    <property type="entry name" value="Pseudouridine synthase I, catalytic domain, N-terminal subdomain"/>
    <property type="match status" value="1"/>
</dbReference>
<evidence type="ECO:0000256" key="3">
    <source>
        <dbReference type="ARBA" id="ARBA00036390"/>
    </source>
</evidence>
<evidence type="ECO:0000256" key="1">
    <source>
        <dbReference type="ARBA" id="ARBA00008348"/>
    </source>
</evidence>
<dbReference type="FunFam" id="3.30.70.1560:FF:000002">
    <property type="entry name" value="Pseudouridine synthase"/>
    <property type="match status" value="1"/>
</dbReference>
<dbReference type="FunFam" id="3.10.290.10:FF:000003">
    <property type="entry name" value="Pseudouridine synthase"/>
    <property type="match status" value="1"/>
</dbReference>
<dbReference type="SUPFAM" id="SSF55120">
    <property type="entry name" value="Pseudouridine synthase"/>
    <property type="match status" value="1"/>
</dbReference>
<dbReference type="InterPro" id="IPR018496">
    <property type="entry name" value="PsdUridine_synth_RsuA/RluB_CS"/>
</dbReference>